<accession>A0AA90TX16</accession>
<reference evidence="2 3" key="1">
    <citation type="submission" date="2023-07" db="EMBL/GenBank/DDBJ databases">
        <title>Genomic Encyclopedia of Type Strains, Phase IV (KMG-IV): sequencing the most valuable type-strain genomes for metagenomic binning, comparative biology and taxonomic classification.</title>
        <authorList>
            <person name="Goeker M."/>
        </authorList>
    </citation>
    <scope>NUCLEOTIDE SEQUENCE [LARGE SCALE GENOMIC DNA]</scope>
    <source>
        <strain evidence="2 3">DSM 17273</strain>
    </source>
</reference>
<dbReference type="SUPFAM" id="SSF53335">
    <property type="entry name" value="S-adenosyl-L-methionine-dependent methyltransferases"/>
    <property type="match status" value="1"/>
</dbReference>
<dbReference type="GO" id="GO:0008168">
    <property type="term" value="F:methyltransferase activity"/>
    <property type="evidence" value="ECO:0007669"/>
    <property type="project" value="UniProtKB-KW"/>
</dbReference>
<evidence type="ECO:0000313" key="3">
    <source>
        <dbReference type="Proteomes" id="UP001185015"/>
    </source>
</evidence>
<gene>
    <name evidence="2" type="ORF">J2750_000029</name>
</gene>
<dbReference type="RefSeq" id="WP_270096584.1">
    <property type="nucleotide sequence ID" value="NZ_JAQFFK010000003.1"/>
</dbReference>
<dbReference type="Pfam" id="PF13649">
    <property type="entry name" value="Methyltransf_25"/>
    <property type="match status" value="1"/>
</dbReference>
<organism evidence="2 3">
    <name type="scientific">Methanococcoides alaskense</name>
    <dbReference type="NCBI Taxonomy" id="325778"/>
    <lineage>
        <taxon>Archaea</taxon>
        <taxon>Methanobacteriati</taxon>
        <taxon>Methanobacteriota</taxon>
        <taxon>Stenosarchaea group</taxon>
        <taxon>Methanomicrobia</taxon>
        <taxon>Methanosarcinales</taxon>
        <taxon>Methanosarcinaceae</taxon>
        <taxon>Methanococcoides</taxon>
    </lineage>
</organism>
<dbReference type="PANTHER" id="PTHR44068:SF11">
    <property type="entry name" value="GERANYL DIPHOSPHATE 2-C-METHYLTRANSFERASE"/>
    <property type="match status" value="1"/>
</dbReference>
<dbReference type="InterPro" id="IPR050447">
    <property type="entry name" value="Erg6_SMT_methyltransf"/>
</dbReference>
<keyword evidence="3" id="KW-1185">Reference proteome</keyword>
<evidence type="ECO:0000259" key="1">
    <source>
        <dbReference type="Pfam" id="PF13649"/>
    </source>
</evidence>
<dbReference type="Gene3D" id="3.40.50.150">
    <property type="entry name" value="Vaccinia Virus protein VP39"/>
    <property type="match status" value="1"/>
</dbReference>
<feature type="domain" description="Methyltransferase" evidence="1">
    <location>
        <begin position="53"/>
        <end position="151"/>
    </location>
</feature>
<dbReference type="InterPro" id="IPR041698">
    <property type="entry name" value="Methyltransf_25"/>
</dbReference>
<evidence type="ECO:0000313" key="2">
    <source>
        <dbReference type="EMBL" id="MDR6221597.1"/>
    </source>
</evidence>
<dbReference type="CDD" id="cd02440">
    <property type="entry name" value="AdoMet_MTases"/>
    <property type="match status" value="1"/>
</dbReference>
<dbReference type="InterPro" id="IPR029063">
    <property type="entry name" value="SAM-dependent_MTases_sf"/>
</dbReference>
<keyword evidence="2" id="KW-0808">Transferase</keyword>
<dbReference type="Proteomes" id="UP001185015">
    <property type="component" value="Unassembled WGS sequence"/>
</dbReference>
<dbReference type="GO" id="GO:0032259">
    <property type="term" value="P:methylation"/>
    <property type="evidence" value="ECO:0007669"/>
    <property type="project" value="UniProtKB-KW"/>
</dbReference>
<sequence>MQENPGMDKEILGEQQCHWENVFSNNKSKFGEKSSEPAMKAAELFKEKGKTKVLELGAGQGRDSLFFARNGFEVYSLDYSKEGIESIKQKAQENGLSEYLTALQHDVRTPLPFEDETFDACYSHMLYCMALTTSELEDIAREIRRVLKPGGLSVYTTRHTGDPQYRTGIHRGEDMWQIEGGFIVHFLSREKVEHLSEGYDVIDIEEFEEGPIPRKLFRVTLRKKN</sequence>
<dbReference type="PANTHER" id="PTHR44068">
    <property type="entry name" value="ZGC:194242"/>
    <property type="match status" value="1"/>
</dbReference>
<keyword evidence="2" id="KW-0489">Methyltransferase</keyword>
<comment type="caution">
    <text evidence="2">The sequence shown here is derived from an EMBL/GenBank/DDBJ whole genome shotgun (WGS) entry which is preliminary data.</text>
</comment>
<protein>
    <submittedName>
        <fullName evidence="2">SAM-dependent methyltransferase</fullName>
    </submittedName>
</protein>
<dbReference type="AlphaFoldDB" id="A0AA90TX16"/>
<dbReference type="EMBL" id="JAVDQI010000001">
    <property type="protein sequence ID" value="MDR6221597.1"/>
    <property type="molecule type" value="Genomic_DNA"/>
</dbReference>
<name>A0AA90TX16_9EURY</name>
<proteinExistence type="predicted"/>